<accession>A0A382P1Q9</accession>
<sequence length="133" mass="15165">MPPRITFTRWRRAATFAATVAAVGAIAVTSACGPSEEELLLEQMTADMLVANTTIDSLNYTIESSNLLIDEMRSRVDSLQHVDEKLIASMNRLNREVKKWRDLAGEHKRMNEQLTAEMERMKREKQNDQRSIA</sequence>
<evidence type="ECO:0000313" key="2">
    <source>
        <dbReference type="EMBL" id="SVC66688.1"/>
    </source>
</evidence>
<feature type="coiled-coil region" evidence="1">
    <location>
        <begin position="90"/>
        <end position="131"/>
    </location>
</feature>
<name>A0A382P1Q9_9ZZZZ</name>
<organism evidence="2">
    <name type="scientific">marine metagenome</name>
    <dbReference type="NCBI Taxonomy" id="408172"/>
    <lineage>
        <taxon>unclassified sequences</taxon>
        <taxon>metagenomes</taxon>
        <taxon>ecological metagenomes</taxon>
    </lineage>
</organism>
<keyword evidence="1" id="KW-0175">Coiled coil</keyword>
<dbReference type="EMBL" id="UINC01103921">
    <property type="protein sequence ID" value="SVC66688.1"/>
    <property type="molecule type" value="Genomic_DNA"/>
</dbReference>
<gene>
    <name evidence="2" type="ORF">METZ01_LOCUS319542</name>
</gene>
<proteinExistence type="predicted"/>
<reference evidence="2" key="1">
    <citation type="submission" date="2018-05" db="EMBL/GenBank/DDBJ databases">
        <authorList>
            <person name="Lanie J.A."/>
            <person name="Ng W.-L."/>
            <person name="Kazmierczak K.M."/>
            <person name="Andrzejewski T.M."/>
            <person name="Davidsen T.M."/>
            <person name="Wayne K.J."/>
            <person name="Tettelin H."/>
            <person name="Glass J.I."/>
            <person name="Rusch D."/>
            <person name="Podicherti R."/>
            <person name="Tsui H.-C.T."/>
            <person name="Winkler M.E."/>
        </authorList>
    </citation>
    <scope>NUCLEOTIDE SEQUENCE</scope>
</reference>
<evidence type="ECO:0000256" key="1">
    <source>
        <dbReference type="SAM" id="Coils"/>
    </source>
</evidence>
<dbReference type="PROSITE" id="PS51257">
    <property type="entry name" value="PROKAR_LIPOPROTEIN"/>
    <property type="match status" value="1"/>
</dbReference>
<feature type="non-terminal residue" evidence="2">
    <location>
        <position position="133"/>
    </location>
</feature>
<dbReference type="AlphaFoldDB" id="A0A382P1Q9"/>
<protein>
    <submittedName>
        <fullName evidence="2">Uncharacterized protein</fullName>
    </submittedName>
</protein>